<dbReference type="PANTHER" id="PTHR39210">
    <property type="entry name" value="HEPARIN-SULFATE LYASE"/>
    <property type="match status" value="1"/>
</dbReference>
<evidence type="ECO:0000256" key="3">
    <source>
        <dbReference type="ARBA" id="ARBA00022764"/>
    </source>
</evidence>
<keyword evidence="4" id="KW-0456">Lyase</keyword>
<dbReference type="Pfam" id="PF16889">
    <property type="entry name" value="Hepar_II_III_N"/>
    <property type="match status" value="1"/>
</dbReference>
<accession>A0A7K1S6J2</accession>
<dbReference type="InterPro" id="IPR008929">
    <property type="entry name" value="Chondroitin_lyas"/>
</dbReference>
<gene>
    <name evidence="7" type="ORF">GO755_04365</name>
</gene>
<proteinExistence type="predicted"/>
<comment type="subcellular location">
    <subcellularLocation>
        <location evidence="1">Periplasm</location>
    </subcellularLocation>
</comment>
<dbReference type="InterPro" id="IPR012480">
    <property type="entry name" value="Hepar_II_III_C"/>
</dbReference>
<dbReference type="Pfam" id="PF07940">
    <property type="entry name" value="Hepar_II_III_C"/>
    <property type="match status" value="1"/>
</dbReference>
<feature type="domain" description="Heparinase II/III-like C-terminal" evidence="5">
    <location>
        <begin position="308"/>
        <end position="471"/>
    </location>
</feature>
<organism evidence="7 8">
    <name type="scientific">Spirosoma arboris</name>
    <dbReference type="NCBI Taxonomy" id="2682092"/>
    <lineage>
        <taxon>Bacteria</taxon>
        <taxon>Pseudomonadati</taxon>
        <taxon>Bacteroidota</taxon>
        <taxon>Cytophagia</taxon>
        <taxon>Cytophagales</taxon>
        <taxon>Cytophagaceae</taxon>
        <taxon>Spirosoma</taxon>
    </lineage>
</organism>
<dbReference type="AlphaFoldDB" id="A0A7K1S6J2"/>
<dbReference type="Proteomes" id="UP000436006">
    <property type="component" value="Unassembled WGS sequence"/>
</dbReference>
<feature type="domain" description="Heparin-sulfate lyase N-terminal" evidence="6">
    <location>
        <begin position="132"/>
        <end position="281"/>
    </location>
</feature>
<dbReference type="Gene3D" id="1.50.10.100">
    <property type="entry name" value="Chondroitin AC/alginate lyase"/>
    <property type="match status" value="1"/>
</dbReference>
<dbReference type="EMBL" id="WPIN01000002">
    <property type="protein sequence ID" value="MVM29256.1"/>
    <property type="molecule type" value="Genomic_DNA"/>
</dbReference>
<dbReference type="PANTHER" id="PTHR39210:SF1">
    <property type="entry name" value="HEPARIN-SULFATE LYASE"/>
    <property type="match status" value="1"/>
</dbReference>
<evidence type="ECO:0000313" key="8">
    <source>
        <dbReference type="Proteomes" id="UP000436006"/>
    </source>
</evidence>
<dbReference type="SUPFAM" id="SSF48230">
    <property type="entry name" value="Chondroitin AC/alginate lyase"/>
    <property type="match status" value="1"/>
</dbReference>
<dbReference type="GO" id="GO:0016829">
    <property type="term" value="F:lyase activity"/>
    <property type="evidence" value="ECO:0007669"/>
    <property type="project" value="UniProtKB-KW"/>
</dbReference>
<keyword evidence="8" id="KW-1185">Reference proteome</keyword>
<evidence type="ECO:0000259" key="6">
    <source>
        <dbReference type="Pfam" id="PF16889"/>
    </source>
</evidence>
<evidence type="ECO:0000256" key="1">
    <source>
        <dbReference type="ARBA" id="ARBA00004418"/>
    </source>
</evidence>
<dbReference type="RefSeq" id="WP_157583469.1">
    <property type="nucleotide sequence ID" value="NZ_WPIN01000002.1"/>
</dbReference>
<keyword evidence="3" id="KW-0574">Periplasm</keyword>
<reference evidence="7 8" key="1">
    <citation type="submission" date="2019-12" db="EMBL/GenBank/DDBJ databases">
        <title>Spirosoma sp. HMF4905 genome sequencing and assembly.</title>
        <authorList>
            <person name="Kang H."/>
            <person name="Cha I."/>
            <person name="Kim H."/>
            <person name="Joh K."/>
        </authorList>
    </citation>
    <scope>NUCLEOTIDE SEQUENCE [LARGE SCALE GENOMIC DNA]</scope>
    <source>
        <strain evidence="7 8">HMF4905</strain>
    </source>
</reference>
<evidence type="ECO:0000259" key="5">
    <source>
        <dbReference type="Pfam" id="PF07940"/>
    </source>
</evidence>
<name>A0A7K1S6J2_9BACT</name>
<dbReference type="InterPro" id="IPR031680">
    <property type="entry name" value="Hepar_II_III_N"/>
</dbReference>
<dbReference type="GO" id="GO:0042597">
    <property type="term" value="C:periplasmic space"/>
    <property type="evidence" value="ECO:0007669"/>
    <property type="project" value="UniProtKB-SubCell"/>
</dbReference>
<sequence length="529" mass="61176">MNNLGLIWRTVRHLTLRQIVYQLLHRLRRQPRLSLPKTTPQGYFTTVPAADKSISWQHGVFTFLDQSVQFTSEIDWNYDDYGKLWTYNLNYFDFLNQPDMKVEVGLEFIHNFITQTDSLQDGLEPYPTSLRIMNWVQFLSRHQIQNEAINQHLFAQITLLNHRLEYHLAGNHLLENGFALLTGGIYFHQEHWFYKATRLIRQELTKQILADAGHDERSPMYHQILLDRLLDILLILQRQTWHNDTHFIRFLTDKATQMLGWLNSITFNNGDVPMVNDAAWGIAPTTTQLREKAKIILPELTQIQVPLTASGYRLFRQNLYELFVDVGPVGPDHQPGHAHADTFSFVLNVDNLPLIVDNSICTYQSGARRSWERSTSAHNTVTIRETNSSEVWANFRVGRRARVKVLADTQTGLTALHDGYRQLGVIHERTWLVEPSRLVITDQLLQMHTKTSSMKSGVARFYFHPTVSVQLVDDFVRADSVIMSFHSETKPRFCVISYAMAEGFNRLCPGQCLEVAFTTSLETTLLFSE</sequence>
<dbReference type="Gene3D" id="2.70.98.70">
    <property type="match status" value="1"/>
</dbReference>
<comment type="caution">
    <text evidence="7">The sequence shown here is derived from an EMBL/GenBank/DDBJ whole genome shotgun (WGS) entry which is preliminary data.</text>
</comment>
<evidence type="ECO:0000313" key="7">
    <source>
        <dbReference type="EMBL" id="MVM29256.1"/>
    </source>
</evidence>
<evidence type="ECO:0000256" key="2">
    <source>
        <dbReference type="ARBA" id="ARBA00022729"/>
    </source>
</evidence>
<evidence type="ECO:0000256" key="4">
    <source>
        <dbReference type="ARBA" id="ARBA00023239"/>
    </source>
</evidence>
<keyword evidence="2" id="KW-0732">Signal</keyword>
<protein>
    <submittedName>
        <fullName evidence="7">Heparinase</fullName>
    </submittedName>
</protein>